<evidence type="ECO:0000313" key="24">
    <source>
        <dbReference type="Proteomes" id="UP001161496"/>
    </source>
</evidence>
<keyword evidence="7" id="KW-0548">Nucleotidyltransferase</keyword>
<evidence type="ECO:0000256" key="6">
    <source>
        <dbReference type="ARBA" id="ARBA00022691"/>
    </source>
</evidence>
<evidence type="ECO:0000256" key="16">
    <source>
        <dbReference type="ARBA" id="ARBA00030436"/>
    </source>
</evidence>
<keyword evidence="24" id="KW-1185">Reference proteome</keyword>
<keyword evidence="8" id="KW-0547">Nucleotide-binding</keyword>
<dbReference type="Pfam" id="PF00946">
    <property type="entry name" value="Mononeg_RNA_pol"/>
    <property type="match status" value="1"/>
</dbReference>
<evidence type="ECO:0000256" key="10">
    <source>
        <dbReference type="ARBA" id="ARBA00022844"/>
    </source>
</evidence>
<dbReference type="GO" id="GO:0003968">
    <property type="term" value="F:RNA-directed RNA polymerase activity"/>
    <property type="evidence" value="ECO:0007669"/>
    <property type="project" value="UniProtKB-KW"/>
</dbReference>
<evidence type="ECO:0000259" key="22">
    <source>
        <dbReference type="Pfam" id="PF14318"/>
    </source>
</evidence>
<dbReference type="InterPro" id="IPR026890">
    <property type="entry name" value="Mononeg_mRNAcap"/>
</dbReference>
<feature type="domain" description="RdRp catalytic" evidence="21">
    <location>
        <begin position="249"/>
        <end position="998"/>
    </location>
</feature>
<keyword evidence="11" id="KW-0693">Viral RNA replication</keyword>
<comment type="catalytic activity">
    <reaction evidence="14">
        <text>a 5'-end triphospho-adenylyl-adenylyl-cytidylyl-adenosine in mRNA + GDP + H(+) = a 5'-end (5'-triphosphoguanosine)-adenylyl-adenylyl-cytidylyl-adenosine in mRNA + diphosphate</text>
        <dbReference type="Rhea" id="RHEA:65436"/>
        <dbReference type="Rhea" id="RHEA-COMP:16797"/>
        <dbReference type="Rhea" id="RHEA-COMP:16799"/>
        <dbReference type="ChEBI" id="CHEBI:15378"/>
        <dbReference type="ChEBI" id="CHEBI:33019"/>
        <dbReference type="ChEBI" id="CHEBI:58189"/>
        <dbReference type="ChEBI" id="CHEBI:156484"/>
        <dbReference type="ChEBI" id="CHEBI:156503"/>
        <dbReference type="EC" id="2.7.7.88"/>
    </reaction>
</comment>
<reference evidence="23" key="2">
    <citation type="submission" date="2022-08" db="EMBL/GenBank/DDBJ databases">
        <authorList>
            <person name="Wu H."/>
            <person name="Pang R."/>
            <person name="Cheng T."/>
            <person name="Xue L."/>
            <person name="Zeng H."/>
            <person name="Lei T."/>
            <person name="Chen M."/>
            <person name="Wu S."/>
            <person name="Ding Y."/>
            <person name="Zhang J."/>
            <person name="Shi M."/>
            <person name="Wu Q."/>
        </authorList>
    </citation>
    <scope>NUCLEOTIDE SEQUENCE</scope>
    <source>
        <strain evidence="23">Japan/2011</strain>
    </source>
</reference>
<evidence type="ECO:0000256" key="9">
    <source>
        <dbReference type="ARBA" id="ARBA00022840"/>
    </source>
</evidence>
<dbReference type="EC" id="2.7.7.48" evidence="2"/>
<dbReference type="RefSeq" id="YP_010802336.1">
    <property type="nucleotide sequence ID" value="NC_076991.1"/>
</dbReference>
<dbReference type="EMBL" id="BK061672">
    <property type="protein sequence ID" value="DAZ90596.1"/>
    <property type="molecule type" value="Viral_cRNA"/>
</dbReference>
<evidence type="ECO:0000256" key="8">
    <source>
        <dbReference type="ARBA" id="ARBA00022741"/>
    </source>
</evidence>
<keyword evidence="3" id="KW-0696">RNA-directed RNA polymerase</keyword>
<evidence type="ECO:0000256" key="18">
    <source>
        <dbReference type="ARBA" id="ARBA00047332"/>
    </source>
</evidence>
<keyword evidence="13" id="KW-0511">Multifunctional enzyme</keyword>
<evidence type="ECO:0000256" key="12">
    <source>
        <dbReference type="ARBA" id="ARBA00023042"/>
    </source>
</evidence>
<comment type="catalytic activity">
    <reaction evidence="15">
        <text>a 5'-end (5'-triphosphoguanosine)-(2'-O-methyladenylyl)-adenylyl-cytidylyl-adenosine in mRNA + S-adenosyl-L-methionine = a 5'-end (N(7)-methyl 5'-triphosphoguanosine)-(2'-O-methyladenylyl)-adenylyl-cytidylyl-adenosine in mRNA + S-adenosyl-L-homocysteine</text>
        <dbReference type="Rhea" id="RHEA:65440"/>
        <dbReference type="Rhea" id="RHEA-COMP:16798"/>
        <dbReference type="Rhea" id="RHEA-COMP:16801"/>
        <dbReference type="ChEBI" id="CHEBI:57856"/>
        <dbReference type="ChEBI" id="CHEBI:59789"/>
        <dbReference type="ChEBI" id="CHEBI:156482"/>
        <dbReference type="ChEBI" id="CHEBI:156483"/>
    </reaction>
</comment>
<evidence type="ECO:0000256" key="11">
    <source>
        <dbReference type="ARBA" id="ARBA00022953"/>
    </source>
</evidence>
<evidence type="ECO:0000256" key="17">
    <source>
        <dbReference type="ARBA" id="ARBA00031012"/>
    </source>
</evidence>
<evidence type="ECO:0000256" key="1">
    <source>
        <dbReference type="ARBA" id="ARBA00004328"/>
    </source>
</evidence>
<evidence type="ECO:0000313" key="23">
    <source>
        <dbReference type="EMBL" id="DAZ90596.1"/>
    </source>
</evidence>
<protein>
    <recommendedName>
        <fullName evidence="2">RNA-directed RNA polymerase</fullName>
        <ecNumber evidence="2">2.7.7.48</ecNumber>
    </recommendedName>
    <alternativeName>
        <fullName evidence="17">Replicase</fullName>
    </alternativeName>
    <alternativeName>
        <fullName evidence="16">Transcriptase</fullName>
    </alternativeName>
</protein>
<organism evidence="23 24">
    <name type="scientific">Supella longipalpa mononega-like virus 2</name>
    <dbReference type="NCBI Taxonomy" id="2973796"/>
    <lineage>
        <taxon>Viruses</taxon>
        <taxon>Riboviria</taxon>
        <taxon>Orthornavirae</taxon>
        <taxon>Negarnaviricota</taxon>
        <taxon>Haploviricotina</taxon>
        <taxon>Monjiviricetes</taxon>
        <taxon>Jingchuvirales</taxon>
        <taxon>Chuviridae</taxon>
        <taxon>Scarabeuvirus</taxon>
        <taxon>Scarabeuvirus supellae</taxon>
    </lineage>
</organism>
<dbReference type="GeneID" id="80541075"/>
<comment type="catalytic activity">
    <reaction evidence="19">
        <text>a 5'-end (5'-triphosphoguanosine)-adenylyl-adenylyl-cytidylyl-adenosine in mRNA + 2 S-adenosyl-L-methionine = a 5'-end (N(7)-methyl 5'-triphosphoguanosine)-(2'-O-methyladenylyl)-adenylyl-cytidylyl-adenosine in mRNA + 2 S-adenosyl-L-homocysteine + H(+)</text>
        <dbReference type="Rhea" id="RHEA:65376"/>
        <dbReference type="Rhea" id="RHEA-COMP:16797"/>
        <dbReference type="Rhea" id="RHEA-COMP:16798"/>
        <dbReference type="ChEBI" id="CHEBI:15378"/>
        <dbReference type="ChEBI" id="CHEBI:57856"/>
        <dbReference type="ChEBI" id="CHEBI:59789"/>
        <dbReference type="ChEBI" id="CHEBI:156483"/>
        <dbReference type="ChEBI" id="CHEBI:156484"/>
        <dbReference type="EC" id="2.1.1.375"/>
    </reaction>
</comment>
<name>A0A916LL09_9VIRU</name>
<evidence type="ECO:0000256" key="4">
    <source>
        <dbReference type="ARBA" id="ARBA00022664"/>
    </source>
</evidence>
<comment type="catalytic activity">
    <reaction evidence="18">
        <text>a 5'-end (5'-triphosphoguanosine)-adenylyl-adenylyl-cytidylyl-adenosine in mRNA + S-adenosyl-L-methionine = a 5'-end (5'-triphosphoguanosine)-(2'-O-methyladenylyl)-adenylyl-cytidylyl-adenosine in mRNA + S-adenosyl-L-homocysteine + H(+)</text>
        <dbReference type="Rhea" id="RHEA:65380"/>
        <dbReference type="Rhea" id="RHEA-COMP:16797"/>
        <dbReference type="Rhea" id="RHEA-COMP:16801"/>
        <dbReference type="ChEBI" id="CHEBI:15378"/>
        <dbReference type="ChEBI" id="CHEBI:57856"/>
        <dbReference type="ChEBI" id="CHEBI:59789"/>
        <dbReference type="ChEBI" id="CHEBI:156482"/>
        <dbReference type="ChEBI" id="CHEBI:156484"/>
    </reaction>
</comment>
<evidence type="ECO:0000259" key="21">
    <source>
        <dbReference type="Pfam" id="PF00946"/>
    </source>
</evidence>
<dbReference type="Pfam" id="PF14318">
    <property type="entry name" value="Mononeg_mRNAcap"/>
    <property type="match status" value="1"/>
</dbReference>
<evidence type="ECO:0000256" key="13">
    <source>
        <dbReference type="ARBA" id="ARBA00023268"/>
    </source>
</evidence>
<keyword evidence="9" id="KW-0067">ATP-binding</keyword>
<dbReference type="GO" id="GO:0005524">
    <property type="term" value="F:ATP binding"/>
    <property type="evidence" value="ECO:0007669"/>
    <property type="project" value="UniProtKB-KW"/>
</dbReference>
<accession>A0A916LL09</accession>
<comment type="catalytic activity">
    <reaction evidence="20">
        <text>GTP + H2O = GDP + phosphate + H(+)</text>
        <dbReference type="Rhea" id="RHEA:19669"/>
        <dbReference type="ChEBI" id="CHEBI:15377"/>
        <dbReference type="ChEBI" id="CHEBI:15378"/>
        <dbReference type="ChEBI" id="CHEBI:37565"/>
        <dbReference type="ChEBI" id="CHEBI:43474"/>
        <dbReference type="ChEBI" id="CHEBI:58189"/>
    </reaction>
</comment>
<evidence type="ECO:0000256" key="20">
    <source>
        <dbReference type="ARBA" id="ARBA00048548"/>
    </source>
</evidence>
<dbReference type="KEGG" id="vg:80541075"/>
<feature type="domain" description="Mononegavirales mRNA-capping" evidence="22">
    <location>
        <begin position="1043"/>
        <end position="1289"/>
    </location>
</feature>
<keyword evidence="6" id="KW-0949">S-adenosyl-L-methionine</keyword>
<sequence>MFMSQTKVSYDVPLSAVYERKFDTAIRSSFDRGFFARRDANTPSLDDKLLLESSHVRISPYDCKNTPDYYPRILNQILGHHFNISKLSDTCKRLSRTSEIVSKMLQIQIGYSTEQNYTYAQTRIRASLNRFLNTRNHTAVVDKLFAMSLWLVEVIELTTALNNDKFRGMDEAQKLKAMVKMNHASCPYINLELVWSFTKIYMNIDGVQFLLPRPCLLLVHNKICDLISVLTLAKYDEGIIYTNHAQQDVLDFVSELSRLLIKYENKAFDIFRVLEGICIGETLIEAESWTNRDFLNNIVQDLYTEVGFNYDESHLKELIKQATIPFRHELMCLSKLLGHPLVDMLEGSKALHKNVTEELEIDPARVIEVENYIKENYIRNNILRHGKWPPAVLNSASCPKGLQMAFIMNKDPNTAFIREKYGVTKISDYVYVDLLPNMQYAKLENAIPYLKDKTISVLRSQVFASYFKSKLGTSEHVKTNWADTRCLLAYLIHPQIYHDHIKLQDSIAYDGDLEGILDYLVIRVVPKEKELKKIYRGYGCKTYEYRLATLAQEKNVMKFLDEFSDEQAMTLSELDILRKLRAFRVLHKAYKKHTLLYVVLDLSKWNNKFRKETVDDVMDQTLDKIFDYPIFSRTHQLYQKTFVYIPDGDTTYSWDGQDGGIEGQNQDTWVVTYIGMIKSALEGIQYPYHILVKGDDCRIAFAIPDTSLEETSMLKIKNAIVSQLARRLKDLGHTLKVEESYGSSKYFAFSKSASCGNIELPQTYRKIQKCYGASNAFLPTLDEYIAATFSNAHSSCKVNPIVTHCYCVALEWCCYYLLDHVVFQDCTNDEIVALLLVPNMLGGFPIIYLHNMHVRAESDLLSPFLGLLLYCKERYYSIYSLMVNFLTAPLEQPEDLVMLFTDPYALPTDRPILPSVKLRSIVKPILRRISRNQALLELINASESEIQQDLNKLIGSARPFNSKIASVLYTATPRGQLNTLIRKFENARSIIELTILRYGRRRAGRIIRGLVRSEKFLQLWRFKRLRGLNHDNIRVLVSFLGPCPAQSADRIREFCWKTHIDGITMPPLQHQVAFFPALESIADEWTNTHHFTLHVSSAKETLPRCKSEHFSAGNEKPFLGHITTSGNIEPAVYFIEHDPLLAHMKHLLDLASWLSTSYVDEDGQEIVSNAPDVIRLLLKNFTDTPLERFSPFASQRKSGTIQHHIRSPSFREGIVPNVLSNIYTRFRGESNTHIALRTSREHFRINFLHVYCYGCWMSFLELEFEQYVTTPEETWMVTTQCEFCTRPIVEQPLVFPKRLIKNYGLTPLKVLEIGSVAERILQDSLSSFYLKDPRASVRIGDLSYRDACIGVLQELMDTVWYRRTAIQDRYTHHHLTHEAHEVLINLAPRSSQRSVGFTELKGISTQNLCMYMTTVIGNQFEQTFSVTDKAGIELALVDIPGEELPWFGFLKVLFDGNRLAAVIRWFYETTGIPPPACYYTPVASAKYIGKVCHILKETYVPHLPVVVLSYYNNGQLENHLTHQLRHMLWKMCNSFILRYVKPIKFPVDQLIEDRVCMLFTQWLILCINYENVPTRVTALASDVLDNHAILISPIQEVDVSPVELVAKVEDDPMSTMMALLLKHYRRLHLGEIFGERIEESVVDTAIQACIKEAENYQLDLVWTTLATCIAQVRGNKENDDSDPDTSADKIVRPLREVAFDPNMKKSLPFPAVKVGYTEVCELETNYASHFEELNDPIYDVDPTHLLRVVGLHAGSEVYLIQLLQVLDLDKMLPRDGVYACLADGYGGLASVLYNLSGSRAIILYHTLPEHPLATSHPNNLYAQCPGSEIDTLTRHLDEGYHDLSSSYTWMRYEEYHLRYHIVTCDIETTDGSNDSLIMTYLNVALFFLRNGHPEGMLVLRVNLVTSGPTDHVMSLLMQHCQTVELYRPPSMKRYKWAYIVARRIVSRPTAAYSQISLQPDARVCQKVRVFQRRMLHRKIAWREKCEQGVNLANELLLAPKVYLTQFAKRAEDLMCNFLGLTLNYPTVDGSEGNFGNIIDNLRKTFNQESLVAAGIDVWSLIKEIHASLDQPEMTQLQRRQRWTTDTQAHRVYVVRHLARLYGFVYAFMQCDGLREEFVISSAGYYKMFGVFLNDLNPRDRYGEDVLAYFIQGYKCRDIEPIYACNYIRGIHSLLTLYATVCMSDTERRRRQDMRIVEGDDSP</sequence>
<evidence type="ECO:0000256" key="3">
    <source>
        <dbReference type="ARBA" id="ARBA00022484"/>
    </source>
</evidence>
<keyword evidence="12" id="KW-0506">mRNA capping</keyword>
<dbReference type="GO" id="GO:0004482">
    <property type="term" value="F:mRNA 5'-cap (guanine-N7-)-methyltransferase activity"/>
    <property type="evidence" value="ECO:0007669"/>
    <property type="project" value="InterPro"/>
</dbReference>
<dbReference type="Proteomes" id="UP001161496">
    <property type="component" value="Segment"/>
</dbReference>
<evidence type="ECO:0000256" key="15">
    <source>
        <dbReference type="ARBA" id="ARBA00024499"/>
    </source>
</evidence>
<proteinExistence type="predicted"/>
<reference evidence="23" key="1">
    <citation type="journal article" date="2020" name="mSystems">
        <title>Abundant and Diverse RNA Viruses in Insects Revealed by RNA-Seq Analysis: Ecological and Evolutionary Implications.</title>
        <authorList>
            <person name="Wu H."/>
            <person name="Pang R."/>
            <person name="Cheng T."/>
            <person name="Xue L."/>
            <person name="Zeng H."/>
            <person name="Lei T."/>
            <person name="Chen M."/>
            <person name="Wu S."/>
            <person name="Ding Y."/>
            <person name="Zhang J."/>
            <person name="Shi M."/>
            <person name="Wu Q."/>
        </authorList>
    </citation>
    <scope>NUCLEOTIDE SEQUENCE</scope>
    <source>
        <strain evidence="23">Japan/2011</strain>
    </source>
</reference>
<evidence type="ECO:0000256" key="7">
    <source>
        <dbReference type="ARBA" id="ARBA00022695"/>
    </source>
</evidence>
<keyword evidence="5" id="KW-0808">Transferase</keyword>
<dbReference type="GO" id="GO:0044423">
    <property type="term" value="C:virion component"/>
    <property type="evidence" value="ECO:0007669"/>
    <property type="project" value="UniProtKB-KW"/>
</dbReference>
<evidence type="ECO:0000256" key="2">
    <source>
        <dbReference type="ARBA" id="ARBA00012494"/>
    </source>
</evidence>
<evidence type="ECO:0000256" key="19">
    <source>
        <dbReference type="ARBA" id="ARBA00047370"/>
    </source>
</evidence>
<dbReference type="InterPro" id="IPR014023">
    <property type="entry name" value="Mononeg_RNA_pol_cat"/>
</dbReference>
<comment type="subcellular location">
    <subcellularLocation>
        <location evidence="1">Virion</location>
    </subcellularLocation>
</comment>
<keyword evidence="4" id="KW-0507">mRNA processing</keyword>
<evidence type="ECO:0000256" key="14">
    <source>
        <dbReference type="ARBA" id="ARBA00024494"/>
    </source>
</evidence>
<keyword evidence="10" id="KW-0946">Virion</keyword>
<evidence type="ECO:0000256" key="5">
    <source>
        <dbReference type="ARBA" id="ARBA00022679"/>
    </source>
</evidence>